<dbReference type="PROSITE" id="PS52016">
    <property type="entry name" value="TONB_DEPENDENT_REC_3"/>
    <property type="match status" value="1"/>
</dbReference>
<dbReference type="Pfam" id="PF00593">
    <property type="entry name" value="TonB_dep_Rec_b-barrel"/>
    <property type="match status" value="1"/>
</dbReference>
<dbReference type="GO" id="GO:0015344">
    <property type="term" value="F:siderophore uptake transmembrane transporter activity"/>
    <property type="evidence" value="ECO:0007669"/>
    <property type="project" value="TreeGrafter"/>
</dbReference>
<dbReference type="Pfam" id="PF07715">
    <property type="entry name" value="Plug"/>
    <property type="match status" value="1"/>
</dbReference>
<dbReference type="Gene3D" id="2.170.130.10">
    <property type="entry name" value="TonB-dependent receptor, plug domain"/>
    <property type="match status" value="1"/>
</dbReference>
<evidence type="ECO:0000259" key="14">
    <source>
        <dbReference type="Pfam" id="PF00593"/>
    </source>
</evidence>
<dbReference type="SUPFAM" id="SSF56935">
    <property type="entry name" value="Porins"/>
    <property type="match status" value="1"/>
</dbReference>
<sequence length="757" mass="80839">MNALTARRPLLPALLLSALSPLAQAQNASPSTGTTTTALGEILVTAPRDDNVRTVGTTTTFTSDDLTRQGAQNMQNIARYAPLVSVPNGASGSGSVWDSTGNTGFNIRGIDGNRVSMDLDGIALPDAAPKPDGSTLNSFGIGRDYFDPETFREVTIVSGTTASGPGTPGLGGAVQFVTKAPEDYVSADKPVYADYKFGYDGSNEMRMHAVTGAAHAGNLQVLALLVHRDGKLLESAGNAVLNPDDWNSDALLAKLAWSPGAGHKLTATVDAYQASHQREYINKTSALYPAGVAQDSTTRRSRFSLDHRFTSSTALFDRLDSRLYVQNSKVQDHTDGVYISTGQRTQRAIDTGYFNDTRGFTSDAVKQVGAHKLSYGISAENGEIRRPWYEDRIVLATGAHQITSKNRMADTDTTKFAAYARGEVKLAERLTLTPGLRYDWRELKPKNLQTYVVAVPAAQREVVERRDDVVTPSLALTYLLTPELEVFAKYTRGTRLPTPAELTGTYDSFSYTGAGTGYAVLGNAALKKETSNAFELGISGHPVRGLTLSGSLFHTKYDDFIEYAAQPPDPVNYPTIVQGLFRPENVADAKSWGAEATGRFDFGAWNGALDGASLLLAAGVQHSRARNNDTGAESELASTLPRKVSATLAWDDPGKRGGGALSIFNVRGKQAGSDVVTSVNGPRFAVPGATVADLTAYLNIGTHAVITAGVYNLADKTYWDYASSRSLAAGTTAATLADIGRQARPGRHGAVTLKLIY</sequence>
<evidence type="ECO:0000256" key="2">
    <source>
        <dbReference type="ARBA" id="ARBA00009810"/>
    </source>
</evidence>
<evidence type="ECO:0000256" key="8">
    <source>
        <dbReference type="ARBA" id="ARBA00023136"/>
    </source>
</evidence>
<dbReference type="OrthoDB" id="9764669at2"/>
<feature type="domain" description="TonB-dependent receptor-like beta-barrel" evidence="14">
    <location>
        <begin position="273"/>
        <end position="713"/>
    </location>
</feature>
<comment type="caution">
    <text evidence="16">The sequence shown here is derived from an EMBL/GenBank/DDBJ whole genome shotgun (WGS) entry which is preliminary data.</text>
</comment>
<gene>
    <name evidence="16" type="ORF">IP91_04263</name>
</gene>
<reference evidence="16 17" key="1">
    <citation type="journal article" date="2015" name="Stand. Genomic Sci.">
        <title>Genomic Encyclopedia of Bacterial and Archaeal Type Strains, Phase III: the genomes of soil and plant-associated and newly described type strains.</title>
        <authorList>
            <person name="Whitman W.B."/>
            <person name="Woyke T."/>
            <person name="Klenk H.P."/>
            <person name="Zhou Y."/>
            <person name="Lilburn T.G."/>
            <person name="Beck B.J."/>
            <person name="De Vos P."/>
            <person name="Vandamme P."/>
            <person name="Eisen J.A."/>
            <person name="Garrity G."/>
            <person name="Hugenholtz P."/>
            <person name="Kyrpides N.C."/>
        </authorList>
    </citation>
    <scope>NUCLEOTIDE SEQUENCE [LARGE SCALE GENOMIC DNA]</scope>
    <source>
        <strain evidence="16 17">CGMCC 1.10822</strain>
    </source>
</reference>
<evidence type="ECO:0000256" key="1">
    <source>
        <dbReference type="ARBA" id="ARBA00004571"/>
    </source>
</evidence>
<dbReference type="PANTHER" id="PTHR30069">
    <property type="entry name" value="TONB-DEPENDENT OUTER MEMBRANE RECEPTOR"/>
    <property type="match status" value="1"/>
</dbReference>
<evidence type="ECO:0000256" key="11">
    <source>
        <dbReference type="PROSITE-ProRule" id="PRU01360"/>
    </source>
</evidence>
<keyword evidence="3 11" id="KW-0813">Transport</keyword>
<dbReference type="InterPro" id="IPR036942">
    <property type="entry name" value="Beta-barrel_TonB_sf"/>
</dbReference>
<keyword evidence="8 11" id="KW-0472">Membrane</keyword>
<keyword evidence="17" id="KW-1185">Reference proteome</keyword>
<evidence type="ECO:0000256" key="13">
    <source>
        <dbReference type="SAM" id="SignalP"/>
    </source>
</evidence>
<evidence type="ECO:0000256" key="12">
    <source>
        <dbReference type="RuleBase" id="RU003357"/>
    </source>
</evidence>
<feature type="domain" description="TonB-dependent receptor plug" evidence="15">
    <location>
        <begin position="53"/>
        <end position="173"/>
    </location>
</feature>
<keyword evidence="10 11" id="KW-0998">Cell outer membrane</keyword>
<dbReference type="GO" id="GO:0044718">
    <property type="term" value="P:siderophore transmembrane transport"/>
    <property type="evidence" value="ECO:0007669"/>
    <property type="project" value="TreeGrafter"/>
</dbReference>
<dbReference type="Gene3D" id="2.40.170.20">
    <property type="entry name" value="TonB-dependent receptor, beta-barrel domain"/>
    <property type="match status" value="1"/>
</dbReference>
<feature type="signal peptide" evidence="13">
    <location>
        <begin position="1"/>
        <end position="25"/>
    </location>
</feature>
<dbReference type="CDD" id="cd01347">
    <property type="entry name" value="ligand_gated_channel"/>
    <property type="match status" value="1"/>
</dbReference>
<proteinExistence type="inferred from homology"/>
<dbReference type="EMBL" id="VLLB01000009">
    <property type="protein sequence ID" value="TWI62154.1"/>
    <property type="molecule type" value="Genomic_DNA"/>
</dbReference>
<keyword evidence="9 16" id="KW-0675">Receptor</keyword>
<dbReference type="InterPro" id="IPR037066">
    <property type="entry name" value="Plug_dom_sf"/>
</dbReference>
<dbReference type="InterPro" id="IPR039426">
    <property type="entry name" value="TonB-dep_rcpt-like"/>
</dbReference>
<evidence type="ECO:0000313" key="17">
    <source>
        <dbReference type="Proteomes" id="UP000318431"/>
    </source>
</evidence>
<comment type="similarity">
    <text evidence="2 11 12">Belongs to the TonB-dependent receptor family.</text>
</comment>
<evidence type="ECO:0000256" key="9">
    <source>
        <dbReference type="ARBA" id="ARBA00023170"/>
    </source>
</evidence>
<evidence type="ECO:0000313" key="16">
    <source>
        <dbReference type="EMBL" id="TWI62154.1"/>
    </source>
</evidence>
<keyword evidence="4 11" id="KW-1134">Transmembrane beta strand</keyword>
<comment type="subcellular location">
    <subcellularLocation>
        <location evidence="1 11">Cell outer membrane</location>
        <topology evidence="1 11">Multi-pass membrane protein</topology>
    </subcellularLocation>
</comment>
<dbReference type="GO" id="GO:0009279">
    <property type="term" value="C:cell outer membrane"/>
    <property type="evidence" value="ECO:0007669"/>
    <property type="project" value="UniProtKB-SubCell"/>
</dbReference>
<feature type="chain" id="PRO_5022077138" evidence="13">
    <location>
        <begin position="26"/>
        <end position="757"/>
    </location>
</feature>
<protein>
    <submittedName>
        <fullName evidence="16">Hemoglobin/transferrin/lactoferrin receptor protein</fullName>
    </submittedName>
</protein>
<evidence type="ECO:0000256" key="3">
    <source>
        <dbReference type="ARBA" id="ARBA00022448"/>
    </source>
</evidence>
<organism evidence="16 17">
    <name type="scientific">Pseudoduganella lurida</name>
    <dbReference type="NCBI Taxonomy" id="1036180"/>
    <lineage>
        <taxon>Bacteria</taxon>
        <taxon>Pseudomonadati</taxon>
        <taxon>Pseudomonadota</taxon>
        <taxon>Betaproteobacteria</taxon>
        <taxon>Burkholderiales</taxon>
        <taxon>Oxalobacteraceae</taxon>
        <taxon>Telluria group</taxon>
        <taxon>Pseudoduganella</taxon>
    </lineage>
</organism>
<dbReference type="PANTHER" id="PTHR30069:SF29">
    <property type="entry name" value="HEMOGLOBIN AND HEMOGLOBIN-HAPTOGLOBIN-BINDING PROTEIN 1-RELATED"/>
    <property type="match status" value="1"/>
</dbReference>
<dbReference type="AlphaFoldDB" id="A0A562R0P9"/>
<dbReference type="Proteomes" id="UP000318431">
    <property type="component" value="Unassembled WGS sequence"/>
</dbReference>
<evidence type="ECO:0000256" key="6">
    <source>
        <dbReference type="ARBA" id="ARBA00022729"/>
    </source>
</evidence>
<evidence type="ECO:0000256" key="4">
    <source>
        <dbReference type="ARBA" id="ARBA00022452"/>
    </source>
</evidence>
<dbReference type="InterPro" id="IPR000531">
    <property type="entry name" value="Beta-barrel_TonB"/>
</dbReference>
<evidence type="ECO:0000256" key="10">
    <source>
        <dbReference type="ARBA" id="ARBA00023237"/>
    </source>
</evidence>
<name>A0A562R0P9_9BURK</name>
<dbReference type="RefSeq" id="WP_145651740.1">
    <property type="nucleotide sequence ID" value="NZ_VLLB01000009.1"/>
</dbReference>
<evidence type="ECO:0000259" key="15">
    <source>
        <dbReference type="Pfam" id="PF07715"/>
    </source>
</evidence>
<keyword evidence="5 11" id="KW-0812">Transmembrane</keyword>
<evidence type="ECO:0000256" key="7">
    <source>
        <dbReference type="ARBA" id="ARBA00023077"/>
    </source>
</evidence>
<accession>A0A562R0P9</accession>
<keyword evidence="7 12" id="KW-0798">TonB box</keyword>
<dbReference type="InterPro" id="IPR012910">
    <property type="entry name" value="Plug_dom"/>
</dbReference>
<evidence type="ECO:0000256" key="5">
    <source>
        <dbReference type="ARBA" id="ARBA00022692"/>
    </source>
</evidence>
<keyword evidence="6 13" id="KW-0732">Signal</keyword>